<dbReference type="GO" id="GO:0008168">
    <property type="term" value="F:methyltransferase activity"/>
    <property type="evidence" value="ECO:0007669"/>
    <property type="project" value="UniProtKB-KW"/>
</dbReference>
<keyword evidence="2" id="KW-1185">Reference proteome</keyword>
<dbReference type="Proteomes" id="UP001163821">
    <property type="component" value="Unassembled WGS sequence"/>
</dbReference>
<dbReference type="AlphaFoldDB" id="A0AA41Y809"/>
<dbReference type="GO" id="GO:0032259">
    <property type="term" value="P:methylation"/>
    <property type="evidence" value="ECO:0007669"/>
    <property type="project" value="UniProtKB-KW"/>
</dbReference>
<proteinExistence type="predicted"/>
<reference evidence="1" key="1">
    <citation type="submission" date="2022-10" db="EMBL/GenBank/DDBJ databases">
        <title>Gaoshiqiia sediminis gen. nov., sp. nov., isolated from coastal sediment.</title>
        <authorList>
            <person name="Yu W.X."/>
            <person name="Mu D.S."/>
            <person name="Du J.Z."/>
            <person name="Liang Y.Q."/>
        </authorList>
    </citation>
    <scope>NUCLEOTIDE SEQUENCE</scope>
    <source>
        <strain evidence="1">A06</strain>
    </source>
</reference>
<sequence length="232" mass="26736">MNTSTKSLICFSTCFSDMEMVTCPLCARKGNFPAVTGLMDRVFRRCDHCELVFVENQFLPGREEEKERYDHHNNSIDDRGYVNFLGQAVSPALPYLSEGMKGLDYGCGPGPTLSILMEREGMACANYDPLFFPNLPEGPFDFIFATECFEHFFDPAKELTRLKQLLKPGGLLVVMTNLWERFEQFSNWHYTNDFTHVSFYHAKTFQFICNWYGFSLLESDGERVVILKNNES</sequence>
<accession>A0AA41Y809</accession>
<name>A0AA41Y809_9BACT</name>
<evidence type="ECO:0000313" key="1">
    <source>
        <dbReference type="EMBL" id="MCW0483206.1"/>
    </source>
</evidence>
<gene>
    <name evidence="1" type="ORF">N2K84_10725</name>
</gene>
<dbReference type="Pfam" id="PF13489">
    <property type="entry name" value="Methyltransf_23"/>
    <property type="match status" value="1"/>
</dbReference>
<evidence type="ECO:0000313" key="2">
    <source>
        <dbReference type="Proteomes" id="UP001163821"/>
    </source>
</evidence>
<dbReference type="RefSeq" id="WP_282591808.1">
    <property type="nucleotide sequence ID" value="NZ_JAPAAF010000013.1"/>
</dbReference>
<dbReference type="SUPFAM" id="SSF53335">
    <property type="entry name" value="S-adenosyl-L-methionine-dependent methyltransferases"/>
    <property type="match status" value="1"/>
</dbReference>
<dbReference type="CDD" id="cd02440">
    <property type="entry name" value="AdoMet_MTases"/>
    <property type="match status" value="1"/>
</dbReference>
<protein>
    <submittedName>
        <fullName evidence="1">Class I SAM-dependent methyltransferase</fullName>
    </submittedName>
</protein>
<keyword evidence="1" id="KW-0489">Methyltransferase</keyword>
<keyword evidence="1" id="KW-0808">Transferase</keyword>
<comment type="caution">
    <text evidence="1">The sequence shown here is derived from an EMBL/GenBank/DDBJ whole genome shotgun (WGS) entry which is preliminary data.</text>
</comment>
<organism evidence="1 2">
    <name type="scientific">Gaoshiqia sediminis</name>
    <dbReference type="NCBI Taxonomy" id="2986998"/>
    <lineage>
        <taxon>Bacteria</taxon>
        <taxon>Pseudomonadati</taxon>
        <taxon>Bacteroidota</taxon>
        <taxon>Bacteroidia</taxon>
        <taxon>Marinilabiliales</taxon>
        <taxon>Prolixibacteraceae</taxon>
        <taxon>Gaoshiqia</taxon>
    </lineage>
</organism>
<dbReference type="Gene3D" id="3.40.50.150">
    <property type="entry name" value="Vaccinia Virus protein VP39"/>
    <property type="match status" value="1"/>
</dbReference>
<dbReference type="EMBL" id="JAPAAF010000013">
    <property type="protein sequence ID" value="MCW0483206.1"/>
    <property type="molecule type" value="Genomic_DNA"/>
</dbReference>
<dbReference type="InterPro" id="IPR029063">
    <property type="entry name" value="SAM-dependent_MTases_sf"/>
</dbReference>